<dbReference type="SUPFAM" id="SSF56281">
    <property type="entry name" value="Metallo-hydrolase/oxidoreductase"/>
    <property type="match status" value="1"/>
</dbReference>
<name>F7ZKJ5_ROSLO</name>
<dbReference type="OrthoDB" id="9803916at2"/>
<reference evidence="2 3" key="1">
    <citation type="journal article" date="2011" name="BMC Genomics">
        <title>Comparative genome analysis and genome-guided physiological analysis of Roseobacter litoralis.</title>
        <authorList>
            <person name="Kalhoefer D."/>
            <person name="Thole S."/>
            <person name="Voget S."/>
            <person name="Lehmann R."/>
            <person name="Liesegang H."/>
            <person name="Wollher A."/>
            <person name="Daniel R."/>
            <person name="Simon M."/>
            <person name="Brinkhoff T."/>
        </authorList>
    </citation>
    <scope>NUCLEOTIDE SEQUENCE [LARGE SCALE GENOMIC DNA]</scope>
    <source>
        <strain evidence="3">ATCC 49566 / DSM 6996 / JCM 21268 / NBRC 15278 / OCh 149</strain>
    </source>
</reference>
<dbReference type="AlphaFoldDB" id="F7ZKJ5"/>
<dbReference type="Proteomes" id="UP000001353">
    <property type="component" value="Chromosome"/>
</dbReference>
<dbReference type="InterPro" id="IPR036866">
    <property type="entry name" value="RibonucZ/Hydroxyglut_hydro"/>
</dbReference>
<dbReference type="SMART" id="SM00849">
    <property type="entry name" value="Lactamase_B"/>
    <property type="match status" value="1"/>
</dbReference>
<dbReference type="HOGENOM" id="CLU_713475_0_0_5"/>
<gene>
    <name evidence="2" type="ordered locus">RLO149_c032580</name>
</gene>
<keyword evidence="3" id="KW-1185">Reference proteome</keyword>
<evidence type="ECO:0000313" key="3">
    <source>
        <dbReference type="Proteomes" id="UP000001353"/>
    </source>
</evidence>
<dbReference type="STRING" id="391595.RLO149_c032580"/>
<dbReference type="GO" id="GO:0004521">
    <property type="term" value="F:RNA endonuclease activity"/>
    <property type="evidence" value="ECO:0007669"/>
    <property type="project" value="TreeGrafter"/>
</dbReference>
<dbReference type="KEGG" id="rli:RLO149_c032580"/>
<dbReference type="InterPro" id="IPR050698">
    <property type="entry name" value="MBL"/>
</dbReference>
<dbReference type="InterPro" id="IPR001279">
    <property type="entry name" value="Metallo-B-lactamas"/>
</dbReference>
<dbReference type="RefSeq" id="WP_013963117.1">
    <property type="nucleotide sequence ID" value="NC_015730.1"/>
</dbReference>
<dbReference type="eggNOG" id="COG1236">
    <property type="taxonomic scope" value="Bacteria"/>
</dbReference>
<dbReference type="Gene3D" id="3.60.15.10">
    <property type="entry name" value="Ribonuclease Z/Hydroxyacylglutathione hydrolase-like"/>
    <property type="match status" value="1"/>
</dbReference>
<dbReference type="EMBL" id="CP002623">
    <property type="protein sequence ID" value="AEI95209.1"/>
    <property type="molecule type" value="Genomic_DNA"/>
</dbReference>
<sequence>MQVHLQGGFGEKGRTSVCVQTQGCSVMLDAGIKVGAGDDSYHPRLALSARDLDALVISHAHEDHVGALCWLAAQGYTGPIYMTAETLAETPAALAQYARPDDLAAHPLASMDIRTVQIGTRFSVGPLAIDTGHSGHVAGGMWIAASDTSAKVVYCGDVVPNSEVFPMTALPQCDLLVIDASYGADPVSAHDRAIAIRAWIATHSGGCVLPTPLAGRSLELIAIQEGPFAISGDMADPLLAQIRAISGHNPKITKRLVAKVERAHLWNRGDQFPTLPLLVHDGMGVAGPAATAIPLAVTRQTPMLFTGHLPDGSPGAIAFANGQADWIRLPTHPTLHENNQMCGTVDAARVFGHSCATADLTDLADHIDALDPTAKTGQTHFVNGRDR</sequence>
<accession>F7ZKJ5</accession>
<feature type="domain" description="Metallo-beta-lactamase" evidence="1">
    <location>
        <begin position="13"/>
        <end position="216"/>
    </location>
</feature>
<dbReference type="Pfam" id="PF00753">
    <property type="entry name" value="Lactamase_B"/>
    <property type="match status" value="1"/>
</dbReference>
<evidence type="ECO:0000259" key="1">
    <source>
        <dbReference type="SMART" id="SM00849"/>
    </source>
</evidence>
<dbReference type="PANTHER" id="PTHR11203:SF37">
    <property type="entry name" value="INTEGRATOR COMPLEX SUBUNIT 11"/>
    <property type="match status" value="1"/>
</dbReference>
<evidence type="ECO:0000313" key="2">
    <source>
        <dbReference type="EMBL" id="AEI95209.1"/>
    </source>
</evidence>
<organism evidence="2 3">
    <name type="scientific">Roseobacter litoralis (strain ATCC 49566 / DSM 6996 / JCM 21268 / NBRC 15278 / OCh 149)</name>
    <dbReference type="NCBI Taxonomy" id="391595"/>
    <lineage>
        <taxon>Bacteria</taxon>
        <taxon>Pseudomonadati</taxon>
        <taxon>Pseudomonadota</taxon>
        <taxon>Alphaproteobacteria</taxon>
        <taxon>Rhodobacterales</taxon>
        <taxon>Roseobacteraceae</taxon>
        <taxon>Roseobacter</taxon>
    </lineage>
</organism>
<protein>
    <submittedName>
        <fullName evidence="2">Metallo-beta-lactamase-like protein</fullName>
    </submittedName>
</protein>
<proteinExistence type="predicted"/>
<dbReference type="PANTHER" id="PTHR11203">
    <property type="entry name" value="CLEAVAGE AND POLYADENYLATION SPECIFICITY FACTOR FAMILY MEMBER"/>
    <property type="match status" value="1"/>
</dbReference>